<evidence type="ECO:0000256" key="3">
    <source>
        <dbReference type="ARBA" id="ARBA00009595"/>
    </source>
</evidence>
<dbReference type="InterPro" id="IPR000086">
    <property type="entry name" value="NUDIX_hydrolase_dom"/>
</dbReference>
<dbReference type="InterPro" id="IPR020084">
    <property type="entry name" value="NUDIX_hydrolase_CS"/>
</dbReference>
<feature type="domain" description="Nudix hydrolase" evidence="10">
    <location>
        <begin position="119"/>
        <end position="246"/>
    </location>
</feature>
<dbReference type="GO" id="GO:0006742">
    <property type="term" value="P:NADP+ catabolic process"/>
    <property type="evidence" value="ECO:0007669"/>
    <property type="project" value="TreeGrafter"/>
</dbReference>
<evidence type="ECO:0000256" key="2">
    <source>
        <dbReference type="ARBA" id="ARBA00001947"/>
    </source>
</evidence>
<dbReference type="Pfam" id="PF00293">
    <property type="entry name" value="NUDIX"/>
    <property type="match status" value="1"/>
</dbReference>
<evidence type="ECO:0000256" key="9">
    <source>
        <dbReference type="ARBA" id="ARBA00023679"/>
    </source>
</evidence>
<evidence type="ECO:0000256" key="4">
    <source>
        <dbReference type="ARBA" id="ARBA00012381"/>
    </source>
</evidence>
<dbReference type="PROSITE" id="PS51462">
    <property type="entry name" value="NUDIX"/>
    <property type="match status" value="1"/>
</dbReference>
<keyword evidence="7" id="KW-0460">Magnesium</keyword>
<dbReference type="SUPFAM" id="SSF55811">
    <property type="entry name" value="Nudix"/>
    <property type="match status" value="1"/>
</dbReference>
<comment type="similarity">
    <text evidence="3">Belongs to the Nudix hydrolase family. NudC subfamily.</text>
</comment>
<comment type="cofactor">
    <cofactor evidence="1">
        <name>Mg(2+)</name>
        <dbReference type="ChEBI" id="CHEBI:18420"/>
    </cofactor>
</comment>
<dbReference type="PROSITE" id="PS00893">
    <property type="entry name" value="NUDIX_BOX"/>
    <property type="match status" value="1"/>
</dbReference>
<dbReference type="RefSeq" id="WP_051904746.1">
    <property type="nucleotide sequence ID" value="NZ_LT906467.1"/>
</dbReference>
<dbReference type="GO" id="GO:0005829">
    <property type="term" value="C:cytosol"/>
    <property type="evidence" value="ECO:0007669"/>
    <property type="project" value="TreeGrafter"/>
</dbReference>
<comment type="cofactor">
    <cofactor evidence="2">
        <name>Zn(2+)</name>
        <dbReference type="ChEBI" id="CHEBI:29105"/>
    </cofactor>
</comment>
<dbReference type="EMBL" id="LT906467">
    <property type="protein sequence ID" value="SNV60995.1"/>
    <property type="molecule type" value="Genomic_DNA"/>
</dbReference>
<dbReference type="GO" id="GO:0019677">
    <property type="term" value="P:NAD+ catabolic process"/>
    <property type="evidence" value="ECO:0007669"/>
    <property type="project" value="TreeGrafter"/>
</dbReference>
<accession>A0A239YPV6</accession>
<keyword evidence="5" id="KW-0479">Metal-binding</keyword>
<evidence type="ECO:0000259" key="10">
    <source>
        <dbReference type="PROSITE" id="PS51462"/>
    </source>
</evidence>
<dbReference type="Gene3D" id="3.90.79.10">
    <property type="entry name" value="Nucleoside Triphosphate Pyrophosphohydrolase"/>
    <property type="match status" value="1"/>
</dbReference>
<dbReference type="PANTHER" id="PTHR42904:SF6">
    <property type="entry name" value="NAD-CAPPED RNA HYDROLASE NUDT12"/>
    <property type="match status" value="1"/>
</dbReference>
<dbReference type="OrthoDB" id="9791656at2"/>
<keyword evidence="8" id="KW-0520">NAD</keyword>
<dbReference type="InterPro" id="IPR015797">
    <property type="entry name" value="NUDIX_hydrolase-like_dom_sf"/>
</dbReference>
<dbReference type="AlphaFoldDB" id="A0A239YPV6"/>
<comment type="catalytic activity">
    <reaction evidence="9">
        <text>a 5'-end NAD(+)-phospho-ribonucleoside in mRNA + H2O = a 5'-end phospho-adenosine-phospho-ribonucleoside in mRNA + beta-nicotinamide D-ribonucleotide + 2 H(+)</text>
        <dbReference type="Rhea" id="RHEA:60876"/>
        <dbReference type="Rhea" id="RHEA-COMP:15698"/>
        <dbReference type="Rhea" id="RHEA-COMP:15719"/>
        <dbReference type="ChEBI" id="CHEBI:14649"/>
        <dbReference type="ChEBI" id="CHEBI:15377"/>
        <dbReference type="ChEBI" id="CHEBI:15378"/>
        <dbReference type="ChEBI" id="CHEBI:144029"/>
        <dbReference type="ChEBI" id="CHEBI:144051"/>
    </reaction>
    <physiologicalReaction direction="left-to-right" evidence="9">
        <dbReference type="Rhea" id="RHEA:60877"/>
    </physiologicalReaction>
</comment>
<dbReference type="GO" id="GO:0046872">
    <property type="term" value="F:metal ion binding"/>
    <property type="evidence" value="ECO:0007669"/>
    <property type="project" value="UniProtKB-KW"/>
</dbReference>
<name>A0A239YPV6_9CORY</name>
<dbReference type="InterPro" id="IPR049734">
    <property type="entry name" value="NudC-like_C"/>
</dbReference>
<dbReference type="Proteomes" id="UP000215374">
    <property type="component" value="Chromosome 1"/>
</dbReference>
<proteinExistence type="inferred from homology"/>
<evidence type="ECO:0000256" key="1">
    <source>
        <dbReference type="ARBA" id="ARBA00001946"/>
    </source>
</evidence>
<sequence length="251" mass="27148">MPLYLLFDATLHFPLNSQGQPLLLPTLPSGVKVTTRARVSPEVTAVRVSDVTAEELATQALAEATASAREWFDDPLIARAVGLLVAHERGGFDPADGSRLAWDASGAFARGASDRPVFPRIDPCVIGVVEHADSKRILLGENRRRPGYFTCIAGYMDVGERAEDAFAREVLEETGRRIADVAYVGSQPWPLSGSLMLGFFARTEDEDAVGETDGELSRIIWATRADLGQLSLAPEGSIARQLIGRWAASEL</sequence>
<dbReference type="GO" id="GO:0035529">
    <property type="term" value="F:NADH pyrophosphatase activity"/>
    <property type="evidence" value="ECO:0007669"/>
    <property type="project" value="TreeGrafter"/>
</dbReference>
<dbReference type="InterPro" id="IPR050241">
    <property type="entry name" value="NAD-cap_RNA_hydrolase_NudC"/>
</dbReference>
<evidence type="ECO:0000256" key="7">
    <source>
        <dbReference type="ARBA" id="ARBA00022842"/>
    </source>
</evidence>
<dbReference type="PANTHER" id="PTHR42904">
    <property type="entry name" value="NUDIX HYDROLASE, NUDC SUBFAMILY"/>
    <property type="match status" value="1"/>
</dbReference>
<evidence type="ECO:0000256" key="5">
    <source>
        <dbReference type="ARBA" id="ARBA00022723"/>
    </source>
</evidence>
<organism evidence="11 12">
    <name type="scientific">Corynebacterium imitans</name>
    <dbReference type="NCBI Taxonomy" id="156978"/>
    <lineage>
        <taxon>Bacteria</taxon>
        <taxon>Bacillati</taxon>
        <taxon>Actinomycetota</taxon>
        <taxon>Actinomycetes</taxon>
        <taxon>Mycobacteriales</taxon>
        <taxon>Corynebacteriaceae</taxon>
        <taxon>Corynebacterium</taxon>
    </lineage>
</organism>
<evidence type="ECO:0000256" key="6">
    <source>
        <dbReference type="ARBA" id="ARBA00022801"/>
    </source>
</evidence>
<keyword evidence="6 11" id="KW-0378">Hydrolase</keyword>
<evidence type="ECO:0000313" key="12">
    <source>
        <dbReference type="Proteomes" id="UP000215374"/>
    </source>
</evidence>
<evidence type="ECO:0000313" key="11">
    <source>
        <dbReference type="EMBL" id="SNV60995.1"/>
    </source>
</evidence>
<dbReference type="EC" id="3.6.1.22" evidence="4"/>
<evidence type="ECO:0000256" key="8">
    <source>
        <dbReference type="ARBA" id="ARBA00023027"/>
    </source>
</evidence>
<dbReference type="GO" id="GO:0110153">
    <property type="term" value="F:RNA NAD-cap (NMN-forming) hydrolase activity"/>
    <property type="evidence" value="ECO:0007669"/>
    <property type="project" value="RHEA"/>
</dbReference>
<protein>
    <recommendedName>
        <fullName evidence="4">NAD(+) diphosphatase</fullName>
        <ecNumber evidence="4">3.6.1.22</ecNumber>
    </recommendedName>
</protein>
<gene>
    <name evidence="11" type="primary">nudC</name>
    <name evidence="11" type="ORF">SAMEA4535761_00658</name>
</gene>
<dbReference type="CDD" id="cd03429">
    <property type="entry name" value="NUDIX_NADH_pyrophosphatase_Nudt13"/>
    <property type="match status" value="1"/>
</dbReference>
<reference evidence="11 12" key="1">
    <citation type="submission" date="2017-06" db="EMBL/GenBank/DDBJ databases">
        <authorList>
            <consortium name="Pathogen Informatics"/>
        </authorList>
    </citation>
    <scope>NUCLEOTIDE SEQUENCE [LARGE SCALE GENOMIC DNA]</scope>
    <source>
        <strain evidence="11 12">NCTC13015</strain>
    </source>
</reference>